<comment type="similarity">
    <text evidence="4">Belongs to the zinc-containing alcohol dehydrogenase family.</text>
</comment>
<protein>
    <submittedName>
        <fullName evidence="6">Galactitol-1-phosphate 5-dehydrogenase</fullName>
    </submittedName>
</protein>
<evidence type="ECO:0000313" key="6">
    <source>
        <dbReference type="EMBL" id="MBD2843566.1"/>
    </source>
</evidence>
<dbReference type="SUPFAM" id="SSF51735">
    <property type="entry name" value="NAD(P)-binding Rossmann-fold domains"/>
    <property type="match status" value="1"/>
</dbReference>
<dbReference type="GO" id="GO:0016491">
    <property type="term" value="F:oxidoreductase activity"/>
    <property type="evidence" value="ECO:0007669"/>
    <property type="project" value="UniProtKB-KW"/>
</dbReference>
<evidence type="ECO:0000256" key="2">
    <source>
        <dbReference type="ARBA" id="ARBA00022833"/>
    </source>
</evidence>
<dbReference type="PROSITE" id="PS00059">
    <property type="entry name" value="ADH_ZINC"/>
    <property type="match status" value="1"/>
</dbReference>
<organism evidence="6 7">
    <name type="scientific">Paenibacillus sabuli</name>
    <dbReference type="NCBI Taxonomy" id="2772509"/>
    <lineage>
        <taxon>Bacteria</taxon>
        <taxon>Bacillati</taxon>
        <taxon>Bacillota</taxon>
        <taxon>Bacilli</taxon>
        <taxon>Bacillales</taxon>
        <taxon>Paenibacillaceae</taxon>
        <taxon>Paenibacillus</taxon>
    </lineage>
</organism>
<keyword evidence="2 4" id="KW-0862">Zinc</keyword>
<dbReference type="InterPro" id="IPR011032">
    <property type="entry name" value="GroES-like_sf"/>
</dbReference>
<dbReference type="InterPro" id="IPR036291">
    <property type="entry name" value="NAD(P)-bd_dom_sf"/>
</dbReference>
<dbReference type="Pfam" id="PF08240">
    <property type="entry name" value="ADH_N"/>
    <property type="match status" value="1"/>
</dbReference>
<dbReference type="InterPro" id="IPR050129">
    <property type="entry name" value="Zn_alcohol_dh"/>
</dbReference>
<dbReference type="RefSeq" id="WP_190913496.1">
    <property type="nucleotide sequence ID" value="NZ_JACXIZ010000001.1"/>
</dbReference>
<dbReference type="SUPFAM" id="SSF50129">
    <property type="entry name" value="GroES-like"/>
    <property type="match status" value="1"/>
</dbReference>
<dbReference type="InterPro" id="IPR013154">
    <property type="entry name" value="ADH-like_N"/>
</dbReference>
<accession>A0A927BN46</accession>
<sequence>MKALVYRGPRDLVLEELEQPVCGLDEVVIEVSKVGICGSELEGYLGHSSVRFPPLVMGHEFCGRVTELGANVAELSIGDKVAVNPLIACGRCDRCLSGKSSICGSRRIVGIHRPGAFARYVAVPAANAIRVPDGMDPLLGSLAEPLAVAVHAVKLGVQPLDEQLIYGAGPIGLLALQAAQCMGAGRVTVVDLQPARLAYAAELGARAVPAGELADRWTELFPDGVDVILDCVGAQPTREQAMKLINPGGRIVMVGLAQGVTPMPINDLVRQELSLLGSYTYSGRDFRQALDLLEAGRIRTDGWIETRPLSAGPDAFLELADGTTTAGKIVLDAQAN</sequence>
<comment type="cofactor">
    <cofactor evidence="4">
        <name>Zn(2+)</name>
        <dbReference type="ChEBI" id="CHEBI:29105"/>
    </cofactor>
</comment>
<evidence type="ECO:0000256" key="4">
    <source>
        <dbReference type="RuleBase" id="RU361277"/>
    </source>
</evidence>
<dbReference type="PANTHER" id="PTHR43401:SF2">
    <property type="entry name" value="L-THREONINE 3-DEHYDROGENASE"/>
    <property type="match status" value="1"/>
</dbReference>
<dbReference type="EMBL" id="JACXIZ010000001">
    <property type="protein sequence ID" value="MBD2843566.1"/>
    <property type="molecule type" value="Genomic_DNA"/>
</dbReference>
<evidence type="ECO:0000313" key="7">
    <source>
        <dbReference type="Proteomes" id="UP000621560"/>
    </source>
</evidence>
<keyword evidence="1 4" id="KW-0479">Metal-binding</keyword>
<dbReference type="Proteomes" id="UP000621560">
    <property type="component" value="Unassembled WGS sequence"/>
</dbReference>
<dbReference type="AlphaFoldDB" id="A0A927BN46"/>
<dbReference type="Pfam" id="PF00107">
    <property type="entry name" value="ADH_zinc_N"/>
    <property type="match status" value="1"/>
</dbReference>
<feature type="domain" description="Enoyl reductase (ER)" evidence="5">
    <location>
        <begin position="8"/>
        <end position="331"/>
    </location>
</feature>
<evidence type="ECO:0000256" key="3">
    <source>
        <dbReference type="ARBA" id="ARBA00023002"/>
    </source>
</evidence>
<comment type="caution">
    <text evidence="6">The sequence shown here is derived from an EMBL/GenBank/DDBJ whole genome shotgun (WGS) entry which is preliminary data.</text>
</comment>
<gene>
    <name evidence="6" type="ORF">IDH44_00055</name>
</gene>
<evidence type="ECO:0000256" key="1">
    <source>
        <dbReference type="ARBA" id="ARBA00022723"/>
    </source>
</evidence>
<proteinExistence type="inferred from homology"/>
<dbReference type="PANTHER" id="PTHR43401">
    <property type="entry name" value="L-THREONINE 3-DEHYDROGENASE"/>
    <property type="match status" value="1"/>
</dbReference>
<dbReference type="SMART" id="SM00829">
    <property type="entry name" value="PKS_ER"/>
    <property type="match status" value="1"/>
</dbReference>
<dbReference type="GO" id="GO:0008270">
    <property type="term" value="F:zinc ion binding"/>
    <property type="evidence" value="ECO:0007669"/>
    <property type="project" value="InterPro"/>
</dbReference>
<keyword evidence="7" id="KW-1185">Reference proteome</keyword>
<dbReference type="InterPro" id="IPR020843">
    <property type="entry name" value="ER"/>
</dbReference>
<name>A0A927BN46_9BACL</name>
<evidence type="ECO:0000259" key="5">
    <source>
        <dbReference type="SMART" id="SM00829"/>
    </source>
</evidence>
<dbReference type="Gene3D" id="3.90.180.10">
    <property type="entry name" value="Medium-chain alcohol dehydrogenases, catalytic domain"/>
    <property type="match status" value="1"/>
</dbReference>
<dbReference type="InterPro" id="IPR013149">
    <property type="entry name" value="ADH-like_C"/>
</dbReference>
<dbReference type="InterPro" id="IPR002328">
    <property type="entry name" value="ADH_Zn_CS"/>
</dbReference>
<dbReference type="CDD" id="cd08236">
    <property type="entry name" value="sugar_DH"/>
    <property type="match status" value="1"/>
</dbReference>
<keyword evidence="3" id="KW-0560">Oxidoreductase</keyword>
<dbReference type="Gene3D" id="3.40.50.720">
    <property type="entry name" value="NAD(P)-binding Rossmann-like Domain"/>
    <property type="match status" value="1"/>
</dbReference>
<reference evidence="6" key="1">
    <citation type="submission" date="2020-09" db="EMBL/GenBank/DDBJ databases">
        <title>A novel bacterium of genus Paenibacillus, isolated from South China Sea.</title>
        <authorList>
            <person name="Huang H."/>
            <person name="Mo K."/>
            <person name="Hu Y."/>
        </authorList>
    </citation>
    <scope>NUCLEOTIDE SEQUENCE</scope>
    <source>
        <strain evidence="6">IB182496</strain>
    </source>
</reference>